<dbReference type="Gene3D" id="1.10.470.10">
    <property type="entry name" value="Variant Surface Glycoprotein, subunit A, domain 2"/>
    <property type="match status" value="1"/>
</dbReference>
<dbReference type="VEuPathDB" id="TriTrypDB:Tb1125.Tb09.v4.0136"/>
<evidence type="ECO:0000256" key="2">
    <source>
        <dbReference type="ARBA" id="ARBA00022475"/>
    </source>
</evidence>
<evidence type="ECO:0000256" key="1">
    <source>
        <dbReference type="ARBA" id="ARBA00004609"/>
    </source>
</evidence>
<accession>A0A1V0FY73</accession>
<dbReference type="GO" id="GO:0042783">
    <property type="term" value="P:symbiont-mediated evasion of host immune response"/>
    <property type="evidence" value="ECO:0007669"/>
    <property type="project" value="InterPro"/>
</dbReference>
<dbReference type="VEuPathDB" id="TriTrypDB:Tb11.v5.0952"/>
<sequence>MQRRQQIAIISVILLWVLQLGQTEAGGRLKTTGWTAACNLNKELDKVEQKPAHRLETPMETVNSYLKHYFHTKIYTEAYRNGHYTETNKALLAYYAHKADRAANERSSTAVGKLASAIRDAARAEGSIRDFIGPMEQISTTSGTDGCLEKETGSDTHKPHSDGFSGPSSGCKISTTALATTDTTTAQFTQTGNDGGLQTAATVAATTDGTSETCTITAGKTSSRLLDVGNGDSSMQGEPRFASGLYYIHTNGMKRQATGSLSTTKSANPALKATHNDYPNTQYTSLTYKTQTGEQLKEDPDFRTIYAMLVKKKRHNSAT</sequence>
<dbReference type="AlphaFoldDB" id="A0A1V0FY73"/>
<dbReference type="Gene3D" id="3.90.150.10">
    <property type="entry name" value="Variant Surface Glycoprotein, subunit A domain 1"/>
    <property type="match status" value="1"/>
</dbReference>
<keyword evidence="6" id="KW-0449">Lipoprotein</keyword>
<proteinExistence type="predicted"/>
<evidence type="ECO:0000256" key="3">
    <source>
        <dbReference type="ARBA" id="ARBA00022622"/>
    </source>
</evidence>
<feature type="domain" description="Trypanosome variant surface glycoprotein A-type N-terminal" evidence="9">
    <location>
        <begin position="20"/>
        <end position="313"/>
    </location>
</feature>
<evidence type="ECO:0000256" key="5">
    <source>
        <dbReference type="ARBA" id="ARBA00023180"/>
    </source>
</evidence>
<feature type="chain" id="PRO_5012211530" evidence="8">
    <location>
        <begin position="26"/>
        <end position="319"/>
    </location>
</feature>
<name>A0A1V0FY73_9TRYP</name>
<keyword evidence="4" id="KW-0472">Membrane</keyword>
<dbReference type="GO" id="GO:0005886">
    <property type="term" value="C:plasma membrane"/>
    <property type="evidence" value="ECO:0007669"/>
    <property type="project" value="UniProtKB-SubCell"/>
</dbReference>
<organism evidence="10">
    <name type="scientific">Trypanosoma brucei</name>
    <dbReference type="NCBI Taxonomy" id="5691"/>
    <lineage>
        <taxon>Eukaryota</taxon>
        <taxon>Discoba</taxon>
        <taxon>Euglenozoa</taxon>
        <taxon>Kinetoplastea</taxon>
        <taxon>Metakinetoplastina</taxon>
        <taxon>Trypanosomatida</taxon>
        <taxon>Trypanosomatidae</taxon>
        <taxon>Trypanosoma</taxon>
    </lineage>
</organism>
<keyword evidence="3" id="KW-0336">GPI-anchor</keyword>
<evidence type="ECO:0000256" key="8">
    <source>
        <dbReference type="SAM" id="SignalP"/>
    </source>
</evidence>
<keyword evidence="5" id="KW-0325">Glycoprotein</keyword>
<evidence type="ECO:0000256" key="4">
    <source>
        <dbReference type="ARBA" id="ARBA00023136"/>
    </source>
</evidence>
<feature type="compositionally biased region" description="Basic and acidic residues" evidence="7">
    <location>
        <begin position="147"/>
        <end position="161"/>
    </location>
</feature>
<feature type="signal peptide" evidence="8">
    <location>
        <begin position="1"/>
        <end position="25"/>
    </location>
</feature>
<dbReference type="InterPro" id="IPR001812">
    <property type="entry name" value="Trypano_VSG_A_N_dom"/>
</dbReference>
<protein>
    <submittedName>
        <fullName evidence="10">Variant surface glycoprotein</fullName>
    </submittedName>
</protein>
<evidence type="ECO:0000259" key="9">
    <source>
        <dbReference type="Pfam" id="PF00913"/>
    </source>
</evidence>
<dbReference type="EMBL" id="KY404498">
    <property type="protein sequence ID" value="ARB50749.1"/>
    <property type="molecule type" value="Genomic_DNA"/>
</dbReference>
<comment type="subcellular location">
    <subcellularLocation>
        <location evidence="1">Cell membrane</location>
        <topology evidence="1">Lipid-anchor</topology>
        <topology evidence="1">GPI-anchor</topology>
    </subcellularLocation>
</comment>
<evidence type="ECO:0000313" key="10">
    <source>
        <dbReference type="EMBL" id="ARB50749.1"/>
    </source>
</evidence>
<dbReference type="GO" id="GO:0098552">
    <property type="term" value="C:side of membrane"/>
    <property type="evidence" value="ECO:0007669"/>
    <property type="project" value="UniProtKB-KW"/>
</dbReference>
<keyword evidence="2" id="KW-1003">Cell membrane</keyword>
<dbReference type="SUPFAM" id="SSF58087">
    <property type="entry name" value="Variant surface glycoprotein (N-terminal domain)"/>
    <property type="match status" value="1"/>
</dbReference>
<keyword evidence="8" id="KW-0732">Signal</keyword>
<evidence type="ECO:0000256" key="7">
    <source>
        <dbReference type="SAM" id="MobiDB-lite"/>
    </source>
</evidence>
<reference evidence="10" key="1">
    <citation type="submission" date="2016-12" db="EMBL/GenBank/DDBJ databases">
        <title>Extending the VSGnome of Trypanosoma brucei strain TREU927.</title>
        <authorList>
            <person name="Cross G.A."/>
        </authorList>
    </citation>
    <scope>NUCLEOTIDE SEQUENCE</scope>
    <source>
        <strain evidence="10">Tb927.99.748</strain>
    </source>
</reference>
<feature type="region of interest" description="Disordered" evidence="7">
    <location>
        <begin position="139"/>
        <end position="169"/>
    </location>
</feature>
<evidence type="ECO:0000256" key="6">
    <source>
        <dbReference type="ARBA" id="ARBA00023288"/>
    </source>
</evidence>
<dbReference type="Pfam" id="PF00913">
    <property type="entry name" value="Trypan_glycop"/>
    <property type="match status" value="1"/>
</dbReference>